<protein>
    <submittedName>
        <fullName evidence="1">Uncharacterized protein</fullName>
    </submittedName>
</protein>
<dbReference type="EMBL" id="VULZ01000002">
    <property type="protein sequence ID" value="MSS13892.1"/>
    <property type="molecule type" value="Genomic_DNA"/>
</dbReference>
<dbReference type="RefSeq" id="WP_154522603.1">
    <property type="nucleotide sequence ID" value="NZ_VULZ01000002.1"/>
</dbReference>
<name>A0A6L5X696_9FIRM</name>
<organism evidence="1 2">
    <name type="scientific">Porcincola intestinalis</name>
    <dbReference type="NCBI Taxonomy" id="2606632"/>
    <lineage>
        <taxon>Bacteria</taxon>
        <taxon>Bacillati</taxon>
        <taxon>Bacillota</taxon>
        <taxon>Clostridia</taxon>
        <taxon>Lachnospirales</taxon>
        <taxon>Lachnospiraceae</taxon>
        <taxon>Porcincola</taxon>
    </lineage>
</organism>
<accession>A0A6L5X696</accession>
<evidence type="ECO:0000313" key="2">
    <source>
        <dbReference type="Proteomes" id="UP000481852"/>
    </source>
</evidence>
<dbReference type="Proteomes" id="UP000481852">
    <property type="component" value="Unassembled WGS sequence"/>
</dbReference>
<keyword evidence="2" id="KW-1185">Reference proteome</keyword>
<proteinExistence type="predicted"/>
<gene>
    <name evidence="1" type="ORF">FYJ35_02345</name>
</gene>
<reference evidence="1 2" key="1">
    <citation type="submission" date="2019-08" db="EMBL/GenBank/DDBJ databases">
        <title>In-depth cultivation of the pig gut microbiome towards novel bacterial diversity and tailored functional studies.</title>
        <authorList>
            <person name="Wylensek D."/>
            <person name="Hitch T.C.A."/>
            <person name="Clavel T."/>
        </authorList>
    </citation>
    <scope>NUCLEOTIDE SEQUENCE [LARGE SCALE GENOMIC DNA]</scope>
    <source>
        <strain evidence="1 2">Oil+RF-744-WCA-WT-11</strain>
    </source>
</reference>
<sequence length="135" mass="15464">MVYLNADNLEGKTDIFGKDKMIQNVLTPNITKIATQAGLDPAGFKPDKDTMEQFYQTPFRSVMPDGSTYTPAYDYVKANVHFRILFDVRMSDPVDYRNSTLELHATLYAKNLLTGKCFYFVKNGVWRSMPDGLFR</sequence>
<evidence type="ECO:0000313" key="1">
    <source>
        <dbReference type="EMBL" id="MSS13892.1"/>
    </source>
</evidence>
<dbReference type="AlphaFoldDB" id="A0A6L5X696"/>
<comment type="caution">
    <text evidence="1">The sequence shown here is derived from an EMBL/GenBank/DDBJ whole genome shotgun (WGS) entry which is preliminary data.</text>
</comment>